<protein>
    <submittedName>
        <fullName evidence="1">Nudix hydrolase domain-containing protein</fullName>
    </submittedName>
</protein>
<organism evidence="1">
    <name type="scientific">Mesocestoides corti</name>
    <name type="common">Flatworm</name>
    <dbReference type="NCBI Taxonomy" id="53468"/>
    <lineage>
        <taxon>Eukaryota</taxon>
        <taxon>Metazoa</taxon>
        <taxon>Spiralia</taxon>
        <taxon>Lophotrochozoa</taxon>
        <taxon>Platyhelminthes</taxon>
        <taxon>Cestoda</taxon>
        <taxon>Eucestoda</taxon>
        <taxon>Cyclophyllidea</taxon>
        <taxon>Mesocestoididae</taxon>
        <taxon>Mesocestoides</taxon>
    </lineage>
</organism>
<dbReference type="SUPFAM" id="SSF55811">
    <property type="entry name" value="Nudix"/>
    <property type="match status" value="1"/>
</dbReference>
<dbReference type="Gene3D" id="3.90.79.10">
    <property type="entry name" value="Nucleoside Triphosphate Pyrophosphohydrolase"/>
    <property type="match status" value="1"/>
</dbReference>
<sequence>MSVIENFEVSPLLQKSNFVRPFRITFQKNGVNRYWDGVKSHDGVSILIFNKDRRSFVFVKQFRPGSFGNFTWLYSIKHRSGYIFMSVNNFSISVMSLISNLFYFQWCIIPVCENSRVRMPLQYQPNLIHQLELMVNQSPFLPQLVKHWNSAPVLSIRPESAWKKLPQMKSLRNVATALNRQG</sequence>
<evidence type="ECO:0000313" key="1">
    <source>
        <dbReference type="WBParaSite" id="MCU_006501-RA"/>
    </source>
</evidence>
<name>A0A5K3F9D5_MESCO</name>
<accession>A0A5K3F9D5</accession>
<dbReference type="WBParaSite" id="MCU_006501-RA">
    <property type="protein sequence ID" value="MCU_006501-RA"/>
    <property type="gene ID" value="MCU_006501"/>
</dbReference>
<proteinExistence type="predicted"/>
<reference evidence="1" key="1">
    <citation type="submission" date="2019-11" db="UniProtKB">
        <authorList>
            <consortium name="WormBaseParasite"/>
        </authorList>
    </citation>
    <scope>IDENTIFICATION</scope>
</reference>
<dbReference type="InterPro" id="IPR015797">
    <property type="entry name" value="NUDIX_hydrolase-like_dom_sf"/>
</dbReference>
<dbReference type="AlphaFoldDB" id="A0A5K3F9D5"/>